<dbReference type="EMBL" id="JACBZP010000001">
    <property type="protein sequence ID" value="NYI67053.1"/>
    <property type="molecule type" value="Genomic_DNA"/>
</dbReference>
<keyword evidence="10" id="KW-1185">Reference proteome</keyword>
<comment type="similarity">
    <text evidence="1">Belongs to the four-carbon acid sugar kinase family.</text>
</comment>
<dbReference type="InterPro" id="IPR031475">
    <property type="entry name" value="NBD_C"/>
</dbReference>
<dbReference type="GO" id="GO:0016301">
    <property type="term" value="F:kinase activity"/>
    <property type="evidence" value="ECO:0007669"/>
    <property type="project" value="UniProtKB-KW"/>
</dbReference>
<name>A0A7Z0ABB3_9MICO</name>
<reference evidence="9 10" key="1">
    <citation type="submission" date="2020-07" db="EMBL/GenBank/DDBJ databases">
        <title>Sequencing the genomes of 1000 actinobacteria strains.</title>
        <authorList>
            <person name="Klenk H.-P."/>
        </authorList>
    </citation>
    <scope>NUCLEOTIDE SEQUENCE [LARGE SCALE GENOMIC DNA]</scope>
    <source>
        <strain evidence="9 10">DSM 26341</strain>
    </source>
</reference>
<keyword evidence="4" id="KW-0418">Kinase</keyword>
<evidence type="ECO:0000256" key="6">
    <source>
        <dbReference type="ARBA" id="ARBA00023277"/>
    </source>
</evidence>
<feature type="domain" description="Four-carbon acid sugar kinase nucleotide binding" evidence="8">
    <location>
        <begin position="292"/>
        <end position="385"/>
    </location>
</feature>
<dbReference type="InterPro" id="IPR010737">
    <property type="entry name" value="4-carb_acid_sugar_kinase_N"/>
</dbReference>
<comment type="caution">
    <text evidence="9">The sequence shown here is derived from an EMBL/GenBank/DDBJ whole genome shotgun (WGS) entry which is preliminary data.</text>
</comment>
<keyword evidence="5" id="KW-0067">ATP-binding</keyword>
<proteinExistence type="inferred from homology"/>
<dbReference type="Gene3D" id="3.40.50.10840">
    <property type="entry name" value="Putative sugar-binding, N-terminal domain"/>
    <property type="match status" value="1"/>
</dbReference>
<dbReference type="Proteomes" id="UP000539111">
    <property type="component" value="Unassembled WGS sequence"/>
</dbReference>
<dbReference type="SUPFAM" id="SSF142764">
    <property type="entry name" value="YgbK-like"/>
    <property type="match status" value="1"/>
</dbReference>
<dbReference type="GO" id="GO:0005524">
    <property type="term" value="F:ATP binding"/>
    <property type="evidence" value="ECO:0007669"/>
    <property type="project" value="UniProtKB-KW"/>
</dbReference>
<gene>
    <name evidence="9" type="ORF">BJY26_001359</name>
</gene>
<dbReference type="Pfam" id="PF17042">
    <property type="entry name" value="NBD_C"/>
    <property type="match status" value="1"/>
</dbReference>
<sequence>MSDIGEHELSPPQIGILTEDMYGALAVAGRLQQRGLTVQIARTDNSPAARAQAVVVDADLRSHAEDPVGHSSRWAQWLREQGCRRIEQRIEPTLRGNPSALLHGMVAGSGMKRPITIASTAYPSAGNVCIDGRQRSPVAANQRGSLVSQALFNNSESHVVDLDTINQGAEYVRSVIDERISSGIRNFVLDAANEAQVRTGAVVAEHLLADGYEMLTTTSGSWLRYYPDVGADGFVIVAVSSRNDFGDRQLKQVSASFGDEGVVLSSDEIIDSTDEHLINLLSKFRVIALESAWKVTEELSTTSATTGRAVRALLDASLHARNPCLGVVVSGGYTAAEVIDRLSVETLRPGNELEPLCPVVRISGGPFDGMAVISKGSFVGSDNTLVRLVRRLIGS</sequence>
<evidence type="ECO:0000313" key="9">
    <source>
        <dbReference type="EMBL" id="NYI67053.1"/>
    </source>
</evidence>
<evidence type="ECO:0000256" key="4">
    <source>
        <dbReference type="ARBA" id="ARBA00022777"/>
    </source>
</evidence>
<evidence type="ECO:0000259" key="7">
    <source>
        <dbReference type="Pfam" id="PF07005"/>
    </source>
</evidence>
<keyword evidence="2" id="KW-0808">Transferase</keyword>
<keyword evidence="6" id="KW-0119">Carbohydrate metabolism</keyword>
<dbReference type="InterPro" id="IPR037051">
    <property type="entry name" value="4-carb_acid_sugar_kinase_N_sf"/>
</dbReference>
<evidence type="ECO:0000313" key="10">
    <source>
        <dbReference type="Proteomes" id="UP000539111"/>
    </source>
</evidence>
<dbReference type="InterPro" id="IPR042213">
    <property type="entry name" value="NBD_C_sf"/>
</dbReference>
<evidence type="ECO:0000256" key="1">
    <source>
        <dbReference type="ARBA" id="ARBA00005715"/>
    </source>
</evidence>
<feature type="domain" description="Four-carbon acid sugar kinase N-terminal" evidence="7">
    <location>
        <begin position="14"/>
        <end position="221"/>
    </location>
</feature>
<evidence type="ECO:0000259" key="8">
    <source>
        <dbReference type="Pfam" id="PF17042"/>
    </source>
</evidence>
<dbReference type="Pfam" id="PF07005">
    <property type="entry name" value="SBD_N"/>
    <property type="match status" value="1"/>
</dbReference>
<dbReference type="AlphaFoldDB" id="A0A7Z0ABB3"/>
<protein>
    <submittedName>
        <fullName evidence="9">Uncharacterized protein YgbK (DUF1537 family)</fullName>
    </submittedName>
</protein>
<keyword evidence="3" id="KW-0547">Nucleotide-binding</keyword>
<evidence type="ECO:0000256" key="5">
    <source>
        <dbReference type="ARBA" id="ARBA00022840"/>
    </source>
</evidence>
<dbReference type="RefSeq" id="WP_179426778.1">
    <property type="nucleotide sequence ID" value="NZ_JACBZP010000001.1"/>
</dbReference>
<evidence type="ECO:0000256" key="3">
    <source>
        <dbReference type="ARBA" id="ARBA00022741"/>
    </source>
</evidence>
<accession>A0A7Z0ABB3</accession>
<evidence type="ECO:0000256" key="2">
    <source>
        <dbReference type="ARBA" id="ARBA00022679"/>
    </source>
</evidence>
<organism evidence="9 10">
    <name type="scientific">Spelaeicoccus albus</name>
    <dbReference type="NCBI Taxonomy" id="1280376"/>
    <lineage>
        <taxon>Bacteria</taxon>
        <taxon>Bacillati</taxon>
        <taxon>Actinomycetota</taxon>
        <taxon>Actinomycetes</taxon>
        <taxon>Micrococcales</taxon>
        <taxon>Brevibacteriaceae</taxon>
        <taxon>Spelaeicoccus</taxon>
    </lineage>
</organism>
<dbReference type="Gene3D" id="3.40.980.20">
    <property type="entry name" value="Four-carbon acid sugar kinase, nucleotide binding domain"/>
    <property type="match status" value="1"/>
</dbReference>